<dbReference type="EMBL" id="KZ613957">
    <property type="protein sequence ID" value="PMD32847.1"/>
    <property type="molecule type" value="Genomic_DNA"/>
</dbReference>
<organism evidence="8 9">
    <name type="scientific">Hyaloscypha variabilis (strain UAMH 11265 / GT02V1 / F)</name>
    <name type="common">Meliniomyces variabilis</name>
    <dbReference type="NCBI Taxonomy" id="1149755"/>
    <lineage>
        <taxon>Eukaryota</taxon>
        <taxon>Fungi</taxon>
        <taxon>Dikarya</taxon>
        <taxon>Ascomycota</taxon>
        <taxon>Pezizomycotina</taxon>
        <taxon>Leotiomycetes</taxon>
        <taxon>Helotiales</taxon>
        <taxon>Hyaloscyphaceae</taxon>
        <taxon>Hyaloscypha</taxon>
        <taxon>Hyaloscypha variabilis</taxon>
    </lineage>
</organism>
<keyword evidence="3" id="KW-0805">Transcription regulation</keyword>
<dbReference type="Proteomes" id="UP000235786">
    <property type="component" value="Unassembled WGS sequence"/>
</dbReference>
<dbReference type="PANTHER" id="PTHR36206:SF4">
    <property type="entry name" value="HYPOTHETICAL CONSERVED PROTEIN (EUROFUNG)-RELATED"/>
    <property type="match status" value="1"/>
</dbReference>
<sequence>MDPREGVAERKKLRGCRSNGGCQTCRTRRVKCDETKPCCLRCTRTGRSCDGYEKKTTPLPRKASHKLLLRRHILLPVPLEPEPCPTGLPISIPFRDEEEARYFRFFYHETADALAGGYDSPLWKRIVFQACHEEPFILNCTIAIAALDRACRNGSSKQFSRASEAHHRYALSQYSKALKGVREAISAGKDSLRTTLIASLLIFCFENFHGDVRLALTNVQSAQGLMHSWLESKGEPAVPKGFSPAPYVIEDELVGAFAKLDLHLLSWFDIPTPPRSPNSSIPDVQSMPTEFCSLLESKYYFDVTATRIFHHLSIIQESMNITANSLPTPPPDAKQGSPETFTDVEEELLRWESAFEPVLKYTRSPGGEKDFVGATILRIHALTLGISIRATKLESSSPQSYDVFLPEYCEIVGLCQKIVNHPRFVRSYVFDVGIVPILFLVVVKCQDKMVRQEAIAVLKAASPRREGLWDSLMVTRIGEALMKAEADNTELSPKQWNDIHLRCLNISCRLPSPSQNAKPGRKSYESRICLLDWVESSMNINLVSMEGRS</sequence>
<dbReference type="PROSITE" id="PS50048">
    <property type="entry name" value="ZN2_CY6_FUNGAL_2"/>
    <property type="match status" value="1"/>
</dbReference>
<evidence type="ECO:0000256" key="1">
    <source>
        <dbReference type="ARBA" id="ARBA00022723"/>
    </source>
</evidence>
<feature type="domain" description="Zn(2)-C6 fungal-type" evidence="7">
    <location>
        <begin position="21"/>
        <end position="49"/>
    </location>
</feature>
<keyword evidence="6" id="KW-0539">Nucleus</keyword>
<evidence type="ECO:0000256" key="3">
    <source>
        <dbReference type="ARBA" id="ARBA00023015"/>
    </source>
</evidence>
<evidence type="ECO:0000256" key="4">
    <source>
        <dbReference type="ARBA" id="ARBA00023125"/>
    </source>
</evidence>
<name>A0A2J6R2V1_HYAVF</name>
<dbReference type="InterPro" id="IPR001138">
    <property type="entry name" value="Zn2Cys6_DnaBD"/>
</dbReference>
<evidence type="ECO:0000256" key="6">
    <source>
        <dbReference type="ARBA" id="ARBA00023242"/>
    </source>
</evidence>
<reference evidence="8 9" key="1">
    <citation type="submission" date="2016-04" db="EMBL/GenBank/DDBJ databases">
        <title>A degradative enzymes factory behind the ericoid mycorrhizal symbiosis.</title>
        <authorList>
            <consortium name="DOE Joint Genome Institute"/>
            <person name="Martino E."/>
            <person name="Morin E."/>
            <person name="Grelet G."/>
            <person name="Kuo A."/>
            <person name="Kohler A."/>
            <person name="Daghino S."/>
            <person name="Barry K."/>
            <person name="Choi C."/>
            <person name="Cichocki N."/>
            <person name="Clum A."/>
            <person name="Copeland A."/>
            <person name="Hainaut M."/>
            <person name="Haridas S."/>
            <person name="Labutti K."/>
            <person name="Lindquist E."/>
            <person name="Lipzen A."/>
            <person name="Khouja H.-R."/>
            <person name="Murat C."/>
            <person name="Ohm R."/>
            <person name="Olson A."/>
            <person name="Spatafora J."/>
            <person name="Veneault-Fourrey C."/>
            <person name="Henrissat B."/>
            <person name="Grigoriev I."/>
            <person name="Martin F."/>
            <person name="Perotto S."/>
        </authorList>
    </citation>
    <scope>NUCLEOTIDE SEQUENCE [LARGE SCALE GENOMIC DNA]</scope>
    <source>
        <strain evidence="8 9">F</strain>
    </source>
</reference>
<evidence type="ECO:0000259" key="7">
    <source>
        <dbReference type="PROSITE" id="PS50048"/>
    </source>
</evidence>
<evidence type="ECO:0000256" key="5">
    <source>
        <dbReference type="ARBA" id="ARBA00023163"/>
    </source>
</evidence>
<dbReference type="InterPro" id="IPR052360">
    <property type="entry name" value="Transcr_Regulatory_Proteins"/>
</dbReference>
<keyword evidence="9" id="KW-1185">Reference proteome</keyword>
<dbReference type="InterPro" id="IPR036864">
    <property type="entry name" value="Zn2-C6_fun-type_DNA-bd_sf"/>
</dbReference>
<dbReference type="SMART" id="SM00066">
    <property type="entry name" value="GAL4"/>
    <property type="match status" value="1"/>
</dbReference>
<keyword evidence="1" id="KW-0479">Metal-binding</keyword>
<dbReference type="CDD" id="cd00067">
    <property type="entry name" value="GAL4"/>
    <property type="match status" value="1"/>
</dbReference>
<evidence type="ECO:0000313" key="9">
    <source>
        <dbReference type="Proteomes" id="UP000235786"/>
    </source>
</evidence>
<dbReference type="Pfam" id="PF11951">
    <property type="entry name" value="Fungal_trans_2"/>
    <property type="match status" value="1"/>
</dbReference>
<dbReference type="InterPro" id="IPR021858">
    <property type="entry name" value="Fun_TF"/>
</dbReference>
<dbReference type="SUPFAM" id="SSF57701">
    <property type="entry name" value="Zn2/Cys6 DNA-binding domain"/>
    <property type="match status" value="1"/>
</dbReference>
<dbReference type="Pfam" id="PF00172">
    <property type="entry name" value="Zn_clus"/>
    <property type="match status" value="1"/>
</dbReference>
<protein>
    <recommendedName>
        <fullName evidence="7">Zn(2)-C6 fungal-type domain-containing protein</fullName>
    </recommendedName>
</protein>
<proteinExistence type="predicted"/>
<dbReference type="GO" id="GO:0000981">
    <property type="term" value="F:DNA-binding transcription factor activity, RNA polymerase II-specific"/>
    <property type="evidence" value="ECO:0007669"/>
    <property type="project" value="InterPro"/>
</dbReference>
<dbReference type="GO" id="GO:0008270">
    <property type="term" value="F:zinc ion binding"/>
    <property type="evidence" value="ECO:0007669"/>
    <property type="project" value="InterPro"/>
</dbReference>
<accession>A0A2J6R2V1</accession>
<dbReference type="PANTHER" id="PTHR36206">
    <property type="entry name" value="ASPERCRYPTIN BIOSYNTHESIS CLUSTER-SPECIFIC TRANSCRIPTION REGULATOR ATNN-RELATED"/>
    <property type="match status" value="1"/>
</dbReference>
<keyword evidence="4" id="KW-0238">DNA-binding</keyword>
<dbReference type="AlphaFoldDB" id="A0A2J6R2V1"/>
<dbReference type="GO" id="GO:0003677">
    <property type="term" value="F:DNA binding"/>
    <property type="evidence" value="ECO:0007669"/>
    <property type="project" value="UniProtKB-KW"/>
</dbReference>
<gene>
    <name evidence="8" type="ORF">L207DRAFT_172061</name>
</gene>
<evidence type="ECO:0000313" key="8">
    <source>
        <dbReference type="EMBL" id="PMD32847.1"/>
    </source>
</evidence>
<dbReference type="OrthoDB" id="3172332at2759"/>
<keyword evidence="2" id="KW-0862">Zinc</keyword>
<dbReference type="Gene3D" id="4.10.240.10">
    <property type="entry name" value="Zn(2)-C6 fungal-type DNA-binding domain"/>
    <property type="match status" value="1"/>
</dbReference>
<keyword evidence="5" id="KW-0804">Transcription</keyword>
<dbReference type="PROSITE" id="PS00463">
    <property type="entry name" value="ZN2_CY6_FUNGAL_1"/>
    <property type="match status" value="1"/>
</dbReference>
<evidence type="ECO:0000256" key="2">
    <source>
        <dbReference type="ARBA" id="ARBA00022833"/>
    </source>
</evidence>